<name>A0A4E0R5Z7_FASHE</name>
<dbReference type="InterPro" id="IPR032732">
    <property type="entry name" value="SPATA6_N"/>
</dbReference>
<dbReference type="EMBL" id="JXXN02002242">
    <property type="protein sequence ID" value="THD23263.1"/>
    <property type="molecule type" value="Genomic_DNA"/>
</dbReference>
<comment type="caution">
    <text evidence="4">The sequence shown here is derived from an EMBL/GenBank/DDBJ whole genome shotgun (WGS) entry which is preliminary data.</text>
</comment>
<dbReference type="GO" id="GO:0007283">
    <property type="term" value="P:spermatogenesis"/>
    <property type="evidence" value="ECO:0007669"/>
    <property type="project" value="InterPro"/>
</dbReference>
<evidence type="ECO:0000313" key="4">
    <source>
        <dbReference type="EMBL" id="THD23263.1"/>
    </source>
</evidence>
<dbReference type="Pfam" id="PF14909">
    <property type="entry name" value="SPATA6"/>
    <property type="match status" value="2"/>
</dbReference>
<organism evidence="4 5">
    <name type="scientific">Fasciola hepatica</name>
    <name type="common">Liver fluke</name>
    <dbReference type="NCBI Taxonomy" id="6192"/>
    <lineage>
        <taxon>Eukaryota</taxon>
        <taxon>Metazoa</taxon>
        <taxon>Spiralia</taxon>
        <taxon>Lophotrochozoa</taxon>
        <taxon>Platyhelminthes</taxon>
        <taxon>Trematoda</taxon>
        <taxon>Digenea</taxon>
        <taxon>Plagiorchiida</taxon>
        <taxon>Echinostomata</taxon>
        <taxon>Echinostomatoidea</taxon>
        <taxon>Fasciolidae</taxon>
        <taxon>Fasciola</taxon>
    </lineage>
</organism>
<dbReference type="AlphaFoldDB" id="A0A4E0R5Z7"/>
<reference evidence="4" key="1">
    <citation type="submission" date="2019-03" db="EMBL/GenBank/DDBJ databases">
        <title>Improved annotation for the trematode Fasciola hepatica.</title>
        <authorList>
            <person name="Choi Y.-J."/>
            <person name="Martin J."/>
            <person name="Mitreva M."/>
        </authorList>
    </citation>
    <scope>NUCLEOTIDE SEQUENCE [LARGE SCALE GENOMIC DNA]</scope>
</reference>
<dbReference type="GO" id="GO:0032027">
    <property type="term" value="F:myosin light chain binding"/>
    <property type="evidence" value="ECO:0007669"/>
    <property type="project" value="InterPro"/>
</dbReference>
<dbReference type="Proteomes" id="UP000230066">
    <property type="component" value="Unassembled WGS sequence"/>
</dbReference>
<keyword evidence="5" id="KW-1185">Reference proteome</keyword>
<feature type="domain" description="Spermatogenesis-associated protein 6 N-terminal" evidence="3">
    <location>
        <begin position="10"/>
        <end position="63"/>
    </location>
</feature>
<dbReference type="GO" id="GO:0120212">
    <property type="term" value="C:sperm head-tail coupling apparatus"/>
    <property type="evidence" value="ECO:0007669"/>
    <property type="project" value="InterPro"/>
</dbReference>
<feature type="domain" description="Spermatogenesis-associated protein 6 N-terminal" evidence="3">
    <location>
        <begin position="75"/>
        <end position="169"/>
    </location>
</feature>
<sequence>MPTFKFEGDITLHCVHSPGTWLPNRDNLYIIIEIFNTARRTRLTEAIFPLLLHERFNFEKVVCSPKSYAIRRFTVHYQLQMYRICWKVRLDHNLQPTEDERVRIELRQITDVYCGGTLLAYFETNAKELFCPCPHMCLRTLPKNEFTMLRTVDFPGVSPRLEFTASSAIRSQTTTHYHADHTNCCHDCTTLYRPLYTTPNYYRPTVNSALRCTYSDLAQPQSYICSDRANHNARVRINEDVTFTKRPKSQSLLTRPRSASAKFAPKYTNIRSQPVAPVTSYSSSMWDLRERNIRDAQERSDRYWCLYRFWQNEAERRRNRVL</sequence>
<evidence type="ECO:0000313" key="5">
    <source>
        <dbReference type="Proteomes" id="UP000230066"/>
    </source>
</evidence>
<dbReference type="InterPro" id="IPR042769">
    <property type="entry name" value="SPATA6_fam"/>
</dbReference>
<dbReference type="PANTHER" id="PTHR16435">
    <property type="entry name" value="SPERMATOGENESIS-ASSOCIATED PROTEIN 6 SPATA6"/>
    <property type="match status" value="1"/>
</dbReference>
<evidence type="ECO:0000256" key="1">
    <source>
        <dbReference type="ARBA" id="ARBA00006215"/>
    </source>
</evidence>
<gene>
    <name evidence="4" type="ORF">D915_004723</name>
</gene>
<evidence type="ECO:0000256" key="2">
    <source>
        <dbReference type="ARBA" id="ARBA00022553"/>
    </source>
</evidence>
<accession>A0A4E0R5Z7</accession>
<protein>
    <submittedName>
        <fullName evidence="4">Spermatogenesis-associated protein 6</fullName>
    </submittedName>
</protein>
<keyword evidence="2" id="KW-0597">Phosphoprotein</keyword>
<comment type="similarity">
    <text evidence="1">Belongs to the SPATA6 family.</text>
</comment>
<dbReference type="PANTHER" id="PTHR16435:SF6">
    <property type="entry name" value="IP09370P"/>
    <property type="match status" value="1"/>
</dbReference>
<evidence type="ECO:0000259" key="3">
    <source>
        <dbReference type="Pfam" id="PF14909"/>
    </source>
</evidence>
<proteinExistence type="inferred from homology"/>